<gene>
    <name evidence="3" type="ORF">D187_000906</name>
</gene>
<proteinExistence type="predicted"/>
<organism evidence="3 4">
    <name type="scientific">Cystobacter fuscus (strain ATCC 25194 / DSM 2262 / NBRC 100088 / M29)</name>
    <dbReference type="NCBI Taxonomy" id="1242864"/>
    <lineage>
        <taxon>Bacteria</taxon>
        <taxon>Pseudomonadati</taxon>
        <taxon>Myxococcota</taxon>
        <taxon>Myxococcia</taxon>
        <taxon>Myxococcales</taxon>
        <taxon>Cystobacterineae</taxon>
        <taxon>Archangiaceae</taxon>
        <taxon>Cystobacter</taxon>
    </lineage>
</organism>
<dbReference type="eggNOG" id="ENOG50316XS">
    <property type="taxonomic scope" value="Bacteria"/>
</dbReference>
<evidence type="ECO:0008006" key="5">
    <source>
        <dbReference type="Google" id="ProtNLM"/>
    </source>
</evidence>
<feature type="signal peptide" evidence="2">
    <location>
        <begin position="1"/>
        <end position="24"/>
    </location>
</feature>
<evidence type="ECO:0000313" key="4">
    <source>
        <dbReference type="Proteomes" id="UP000011682"/>
    </source>
</evidence>
<evidence type="ECO:0000256" key="2">
    <source>
        <dbReference type="SAM" id="SignalP"/>
    </source>
</evidence>
<dbReference type="Proteomes" id="UP000011682">
    <property type="component" value="Unassembled WGS sequence"/>
</dbReference>
<evidence type="ECO:0000313" key="3">
    <source>
        <dbReference type="EMBL" id="EPX61123.1"/>
    </source>
</evidence>
<feature type="region of interest" description="Disordered" evidence="1">
    <location>
        <begin position="27"/>
        <end position="64"/>
    </location>
</feature>
<sequence length="129" mass="14652">MALQHGLFTLALSALLFTPVAATAADNTRHAASPVASNWAPSRDSHRAPPPPPPAHSRGRDGRYELQTVRTEVPGHYERVWVEEQCVRTRRYVRACEPGHYERRWVPGYTETSQQWVWVPRGRGHYGRG</sequence>
<name>S9QWU9_CYSF2</name>
<dbReference type="RefSeq" id="WP_002621914.1">
    <property type="nucleotide sequence ID" value="NZ_ANAH02000010.1"/>
</dbReference>
<protein>
    <recommendedName>
        <fullName evidence="5">Lipoprotein</fullName>
    </recommendedName>
</protein>
<dbReference type="EMBL" id="ANAH02000010">
    <property type="protein sequence ID" value="EPX61123.1"/>
    <property type="molecule type" value="Genomic_DNA"/>
</dbReference>
<evidence type="ECO:0000256" key="1">
    <source>
        <dbReference type="SAM" id="MobiDB-lite"/>
    </source>
</evidence>
<dbReference type="AlphaFoldDB" id="S9QWU9"/>
<keyword evidence="2" id="KW-0732">Signal</keyword>
<keyword evidence="4" id="KW-1185">Reference proteome</keyword>
<feature type="chain" id="PRO_5004555589" description="Lipoprotein" evidence="2">
    <location>
        <begin position="25"/>
        <end position="129"/>
    </location>
</feature>
<comment type="caution">
    <text evidence="3">The sequence shown here is derived from an EMBL/GenBank/DDBJ whole genome shotgun (WGS) entry which is preliminary data.</text>
</comment>
<reference evidence="3" key="1">
    <citation type="submission" date="2013-05" db="EMBL/GenBank/DDBJ databases">
        <title>Genome assembly of Cystobacter fuscus DSM 2262.</title>
        <authorList>
            <person name="Sharma G."/>
            <person name="Khatri I."/>
            <person name="Kaur C."/>
            <person name="Mayilraj S."/>
            <person name="Subramanian S."/>
        </authorList>
    </citation>
    <scope>NUCLEOTIDE SEQUENCE [LARGE SCALE GENOMIC DNA]</scope>
    <source>
        <strain evidence="3">DSM 2262</strain>
    </source>
</reference>
<accession>S9QWU9</accession>